<keyword evidence="1" id="KW-0812">Transmembrane</keyword>
<gene>
    <name evidence="2" type="ORF">HMPREF9304_08550</name>
</gene>
<evidence type="ECO:0000313" key="3">
    <source>
        <dbReference type="Proteomes" id="UP000029723"/>
    </source>
</evidence>
<keyword evidence="1" id="KW-1133">Transmembrane helix</keyword>
<keyword evidence="1" id="KW-0472">Membrane</keyword>
<name>A0A098YPS3_9BACT</name>
<dbReference type="EMBL" id="JRPQ01000127">
    <property type="protein sequence ID" value="KGI21735.1"/>
    <property type="molecule type" value="Genomic_DNA"/>
</dbReference>
<organism evidence="2 3">
    <name type="scientific">Hoylesella timonensis S9-PR14</name>
    <dbReference type="NCBI Taxonomy" id="1401062"/>
    <lineage>
        <taxon>Bacteria</taxon>
        <taxon>Pseudomonadati</taxon>
        <taxon>Bacteroidota</taxon>
        <taxon>Bacteroidia</taxon>
        <taxon>Bacteroidales</taxon>
        <taxon>Prevotellaceae</taxon>
        <taxon>Hoylesella</taxon>
    </lineage>
</organism>
<proteinExistence type="predicted"/>
<sequence length="173" mass="19565">MPEEYKNDKRLHCSQCNQNFENDKNILWKAPKVKPKPTPNQKNAPSEELSLKGKIITTIVIFIIAFIAYGACEGGGIKVDGKTVYVVTENYYAPATEAAAKRMVNSAVENQHDAIGFLETMYENEREGEMTHLFEGEKVVVVKEVSTGYKVRKLSDFTTAIIPNKTYLREENR</sequence>
<dbReference type="AlphaFoldDB" id="A0A098YPS3"/>
<protein>
    <submittedName>
        <fullName evidence="2">Uncharacterized protein</fullName>
    </submittedName>
</protein>
<comment type="caution">
    <text evidence="2">The sequence shown here is derived from an EMBL/GenBank/DDBJ whole genome shotgun (WGS) entry which is preliminary data.</text>
</comment>
<evidence type="ECO:0000256" key="1">
    <source>
        <dbReference type="SAM" id="Phobius"/>
    </source>
</evidence>
<accession>A0A098YPS3</accession>
<reference evidence="2 3" key="1">
    <citation type="submission" date="2014-07" db="EMBL/GenBank/DDBJ databases">
        <authorList>
            <person name="McCorrison J."/>
            <person name="Sanka R."/>
            <person name="Torralba M."/>
            <person name="Gillis M."/>
            <person name="Haft D.H."/>
            <person name="Methe B."/>
            <person name="Sutton G."/>
            <person name="Nelson K.E."/>
        </authorList>
    </citation>
    <scope>NUCLEOTIDE SEQUENCE [LARGE SCALE GENOMIC DNA]</scope>
    <source>
        <strain evidence="2 3">S9-PR14</strain>
    </source>
</reference>
<feature type="transmembrane region" description="Helical" evidence="1">
    <location>
        <begin position="55"/>
        <end position="72"/>
    </location>
</feature>
<evidence type="ECO:0000313" key="2">
    <source>
        <dbReference type="EMBL" id="KGI21735.1"/>
    </source>
</evidence>
<dbReference type="Proteomes" id="UP000029723">
    <property type="component" value="Unassembled WGS sequence"/>
</dbReference>